<evidence type="ECO:0000313" key="6">
    <source>
        <dbReference type="Proteomes" id="UP000244722"/>
    </source>
</evidence>
<dbReference type="InterPro" id="IPR002110">
    <property type="entry name" value="Ankyrin_rpt"/>
</dbReference>
<feature type="repeat" description="ANK" evidence="3">
    <location>
        <begin position="234"/>
        <end position="266"/>
    </location>
</feature>
<evidence type="ECO:0000259" key="4">
    <source>
        <dbReference type="PROSITE" id="PS50181"/>
    </source>
</evidence>
<keyword evidence="1" id="KW-0677">Repeat</keyword>
<dbReference type="Pfam" id="PF00023">
    <property type="entry name" value="Ank"/>
    <property type="match status" value="2"/>
</dbReference>
<gene>
    <name evidence="5" type="ORF">B9Z19DRAFT_1062778</name>
</gene>
<name>A0A2T7A0T7_TUBBO</name>
<dbReference type="Gene3D" id="1.25.40.20">
    <property type="entry name" value="Ankyrin repeat-containing domain"/>
    <property type="match status" value="2"/>
</dbReference>
<dbReference type="AlphaFoldDB" id="A0A2T7A0T7"/>
<accession>A0A2T7A0T7</accession>
<dbReference type="PROSITE" id="PS50181">
    <property type="entry name" value="FBOX"/>
    <property type="match status" value="1"/>
</dbReference>
<dbReference type="Pfam" id="PF12796">
    <property type="entry name" value="Ank_2"/>
    <property type="match status" value="1"/>
</dbReference>
<evidence type="ECO:0000256" key="3">
    <source>
        <dbReference type="PROSITE-ProRule" id="PRU00023"/>
    </source>
</evidence>
<dbReference type="PANTHER" id="PTHR24198">
    <property type="entry name" value="ANKYRIN REPEAT AND PROTEIN KINASE DOMAIN-CONTAINING PROTEIN"/>
    <property type="match status" value="1"/>
</dbReference>
<sequence>MQLLKLPNELLILIASNLGLGDLNSLLRCNRALSILLTPLLHKLALLDKDGLAPLYWAAHEGHEHLARLLLEMGADINVRSGPNKKSENKLTPLQVAVCSKEPSPTMIKLLVERGANLEAKNSFGNTPLHDLVSIDPPTPHASLLPSISLLLSYGASLSAQNIFGETPLHRVYDGPHCGKVIPLLLDKADPAILGVQNRDGATILHKAVQYNDITSLRRVLKMQKGIINIPDSNRETPLQFAAYMGYTGIVKELLKGGADVHLKGFGGQTALYWAEYYEHVDIVKMLKGKGAKVDWKVVER</sequence>
<reference evidence="5 6" key="1">
    <citation type="submission" date="2017-04" db="EMBL/GenBank/DDBJ databases">
        <title>Draft genome sequence of Tuber borchii Vittad., a whitish edible truffle.</title>
        <authorList>
            <consortium name="DOE Joint Genome Institute"/>
            <person name="Murat C."/>
            <person name="Kuo A."/>
            <person name="Barry K.W."/>
            <person name="Clum A."/>
            <person name="Dockter R.B."/>
            <person name="Fauchery L."/>
            <person name="Iotti M."/>
            <person name="Kohler A."/>
            <person name="Labutti K."/>
            <person name="Lindquist E.A."/>
            <person name="Lipzen A."/>
            <person name="Ohm R.A."/>
            <person name="Wang M."/>
            <person name="Grigoriev I.V."/>
            <person name="Zambonelli A."/>
            <person name="Martin F.M."/>
        </authorList>
    </citation>
    <scope>NUCLEOTIDE SEQUENCE [LARGE SCALE GENOMIC DNA]</scope>
    <source>
        <strain evidence="5 6">Tbo3840</strain>
    </source>
</reference>
<dbReference type="Proteomes" id="UP000244722">
    <property type="component" value="Unassembled WGS sequence"/>
</dbReference>
<feature type="domain" description="F-box" evidence="4">
    <location>
        <begin position="1"/>
        <end position="44"/>
    </location>
</feature>
<feature type="repeat" description="ANK" evidence="3">
    <location>
        <begin position="50"/>
        <end position="82"/>
    </location>
</feature>
<dbReference type="PRINTS" id="PR01415">
    <property type="entry name" value="ANKYRIN"/>
</dbReference>
<feature type="repeat" description="ANK" evidence="3">
    <location>
        <begin position="89"/>
        <end position="123"/>
    </location>
</feature>
<dbReference type="SUPFAM" id="SSF48403">
    <property type="entry name" value="Ankyrin repeat"/>
    <property type="match status" value="1"/>
</dbReference>
<evidence type="ECO:0000256" key="1">
    <source>
        <dbReference type="ARBA" id="ARBA00022737"/>
    </source>
</evidence>
<organism evidence="5 6">
    <name type="scientific">Tuber borchii</name>
    <name type="common">White truffle</name>
    <dbReference type="NCBI Taxonomy" id="42251"/>
    <lineage>
        <taxon>Eukaryota</taxon>
        <taxon>Fungi</taxon>
        <taxon>Dikarya</taxon>
        <taxon>Ascomycota</taxon>
        <taxon>Pezizomycotina</taxon>
        <taxon>Pezizomycetes</taxon>
        <taxon>Pezizales</taxon>
        <taxon>Tuberaceae</taxon>
        <taxon>Tuber</taxon>
    </lineage>
</organism>
<protein>
    <submittedName>
        <fullName evidence="5">Ankyrin repeat-containing domain protein</fullName>
    </submittedName>
</protein>
<dbReference type="PROSITE" id="PS50297">
    <property type="entry name" value="ANK_REP_REGION"/>
    <property type="match status" value="4"/>
</dbReference>
<keyword evidence="6" id="KW-1185">Reference proteome</keyword>
<dbReference type="InterPro" id="IPR001810">
    <property type="entry name" value="F-box_dom"/>
</dbReference>
<dbReference type="PANTHER" id="PTHR24198:SF165">
    <property type="entry name" value="ANKYRIN REPEAT-CONTAINING PROTEIN-RELATED"/>
    <property type="match status" value="1"/>
</dbReference>
<dbReference type="PROSITE" id="PS50088">
    <property type="entry name" value="ANK_REPEAT"/>
    <property type="match status" value="4"/>
</dbReference>
<dbReference type="InterPro" id="IPR036770">
    <property type="entry name" value="Ankyrin_rpt-contain_sf"/>
</dbReference>
<comment type="caution">
    <text evidence="5">The sequence shown here is derived from an EMBL/GenBank/DDBJ whole genome shotgun (WGS) entry which is preliminary data.</text>
</comment>
<dbReference type="STRING" id="42251.A0A2T7A0T7"/>
<proteinExistence type="predicted"/>
<dbReference type="OrthoDB" id="341259at2759"/>
<feature type="repeat" description="ANK" evidence="3">
    <location>
        <begin position="267"/>
        <end position="295"/>
    </location>
</feature>
<dbReference type="SMART" id="SM00248">
    <property type="entry name" value="ANK"/>
    <property type="match status" value="7"/>
</dbReference>
<keyword evidence="2 3" id="KW-0040">ANK repeat</keyword>
<evidence type="ECO:0000313" key="5">
    <source>
        <dbReference type="EMBL" id="PUU81295.1"/>
    </source>
</evidence>
<dbReference type="EMBL" id="NESQ01000047">
    <property type="protein sequence ID" value="PUU81295.1"/>
    <property type="molecule type" value="Genomic_DNA"/>
</dbReference>
<evidence type="ECO:0000256" key="2">
    <source>
        <dbReference type="ARBA" id="ARBA00023043"/>
    </source>
</evidence>